<evidence type="ECO:0000313" key="2">
    <source>
        <dbReference type="EMBL" id="EPS43364.1"/>
    </source>
</evidence>
<feature type="compositionally biased region" description="Acidic residues" evidence="1">
    <location>
        <begin position="322"/>
        <end position="331"/>
    </location>
</feature>
<proteinExistence type="predicted"/>
<organism evidence="2 3">
    <name type="scientific">Dactylellina haptotyla (strain CBS 200.50)</name>
    <name type="common">Nematode-trapping fungus</name>
    <name type="synonym">Monacrosporium haptotylum</name>
    <dbReference type="NCBI Taxonomy" id="1284197"/>
    <lineage>
        <taxon>Eukaryota</taxon>
        <taxon>Fungi</taxon>
        <taxon>Dikarya</taxon>
        <taxon>Ascomycota</taxon>
        <taxon>Pezizomycotina</taxon>
        <taxon>Orbiliomycetes</taxon>
        <taxon>Orbiliales</taxon>
        <taxon>Orbiliaceae</taxon>
        <taxon>Dactylellina</taxon>
    </lineage>
</organism>
<evidence type="ECO:0000256" key="1">
    <source>
        <dbReference type="SAM" id="MobiDB-lite"/>
    </source>
</evidence>
<dbReference type="HOGENOM" id="CLU_356787_0_0_1"/>
<name>S8AKE3_DACHA</name>
<feature type="compositionally biased region" description="Polar residues" evidence="1">
    <location>
        <begin position="310"/>
        <end position="321"/>
    </location>
</feature>
<comment type="caution">
    <text evidence="2">The sequence shown here is derived from an EMBL/GenBank/DDBJ whole genome shotgun (WGS) entry which is preliminary data.</text>
</comment>
<evidence type="ECO:0000313" key="3">
    <source>
        <dbReference type="Proteomes" id="UP000015100"/>
    </source>
</evidence>
<reference evidence="2 3" key="1">
    <citation type="journal article" date="2013" name="PLoS Genet.">
        <title>Genomic mechanisms accounting for the adaptation to parasitism in nematode-trapping fungi.</title>
        <authorList>
            <person name="Meerupati T."/>
            <person name="Andersson K.M."/>
            <person name="Friman E."/>
            <person name="Kumar D."/>
            <person name="Tunlid A."/>
            <person name="Ahren D."/>
        </authorList>
    </citation>
    <scope>NUCLEOTIDE SEQUENCE [LARGE SCALE GENOMIC DNA]</scope>
    <source>
        <strain evidence="2 3">CBS 200.50</strain>
    </source>
</reference>
<protein>
    <recommendedName>
        <fullName evidence="4">Clr5 domain-containing protein</fullName>
    </recommendedName>
</protein>
<dbReference type="Proteomes" id="UP000015100">
    <property type="component" value="Unassembled WGS sequence"/>
</dbReference>
<dbReference type="EMBL" id="AQGS01000079">
    <property type="protein sequence ID" value="EPS43364.1"/>
    <property type="molecule type" value="Genomic_DNA"/>
</dbReference>
<keyword evidence="3" id="KW-1185">Reference proteome</keyword>
<reference evidence="3" key="2">
    <citation type="submission" date="2013-04" db="EMBL/GenBank/DDBJ databases">
        <title>Genomic mechanisms accounting for the adaptation to parasitism in nematode-trapping fungi.</title>
        <authorList>
            <person name="Ahren D.G."/>
        </authorList>
    </citation>
    <scope>NUCLEOTIDE SEQUENCE [LARGE SCALE GENOMIC DNA]</scope>
    <source>
        <strain evidence="3">CBS 200.50</strain>
    </source>
</reference>
<evidence type="ECO:0008006" key="4">
    <source>
        <dbReference type="Google" id="ProtNLM"/>
    </source>
</evidence>
<gene>
    <name evidence="2" type="ORF">H072_2616</name>
</gene>
<sequence length="829" mass="93497">MAEGMFQVWPKTGSEKPTRSYLKLGSMEEHKDFILAQREAGRKHEEIIDALRTERGVTLPLYKLKRLLDQWGNCGKNLTKSRQVCIRNGIQKRQQLGKQNHKVILQGPRRGISRRVREITQEEIDEIMGRSPGFFKSVKLNPKETVPIFSTPTPRDEPEAISESVMSLSDIMDTEEEIPGYIPSESCLPVEKDSDGMEVVDMCEDGIPGGDGNGDRDDSDEDVGGVADDYLASDSHPARYTHWTEEWGIVEAEGKPEDPEQVAETFISLGLEIKDEFVAAEEDNRLEPAPNFGDDDEEVRVVAEGLSEMYSTEEATGSWDSDASDTDELEGEGQGGCGCGVGIEHETALDKYACRNRCRLWDQIGWWKAEARRFLGDVAWVSEEYGVCLQRAADIVSREWEDNEDREPLPYHIYKQILAKDEESVSRCHDPVDGVDSALLCGILQDDFATMEETISGWILGESIKENFDSWVVHLPFVMGKFGPNHFFTAFCLDIAGDALSHLIYAGTAGVDEMHSNCMIASALCVYGSIGMATHELSLNVILNTSGVEQLGPELALAYNKAQENVRKMVVRRYGWTHPQTLRVHTNLASSMISSPALRQRGELMVFGILQTFKTQYRVYSKTTREYALDFSRGMGYLLFDLGRSDLIADFLMEPSHWERGTGNHPTFNCKHVIGKAYGNLGKHKESLQALFSCFNGYRDRYDVNHLYSQIQIAEIIKVMNQRGPVLYNYLDSVLEKLLRSLERNRKAESAVYKMLYDAKRRGGIDAEIYADILKPTSIDRPKTPDMGLFMYEQGLESWLAHRELPFETTLGGWVEEVNYADSEGELMD</sequence>
<dbReference type="AlphaFoldDB" id="S8AKE3"/>
<dbReference type="OrthoDB" id="5338967at2759"/>
<feature type="region of interest" description="Disordered" evidence="1">
    <location>
        <begin position="310"/>
        <end position="333"/>
    </location>
</feature>
<accession>S8AKE3</accession>
<dbReference type="OMA" id="IGMATHE"/>